<feature type="transmembrane region" description="Helical" evidence="2">
    <location>
        <begin position="124"/>
        <end position="140"/>
    </location>
</feature>
<accession>A0A6C0LBI7</accession>
<name>A0A6C0LBI7_9ZZZZ</name>
<proteinExistence type="predicted"/>
<dbReference type="AlphaFoldDB" id="A0A6C0LBI7"/>
<organism evidence="3">
    <name type="scientific">viral metagenome</name>
    <dbReference type="NCBI Taxonomy" id="1070528"/>
    <lineage>
        <taxon>unclassified sequences</taxon>
        <taxon>metagenomes</taxon>
        <taxon>organismal metagenomes</taxon>
    </lineage>
</organism>
<dbReference type="EMBL" id="MN740456">
    <property type="protein sequence ID" value="QHU27425.1"/>
    <property type="molecule type" value="Genomic_DNA"/>
</dbReference>
<feature type="region of interest" description="Disordered" evidence="1">
    <location>
        <begin position="1"/>
        <end position="35"/>
    </location>
</feature>
<feature type="compositionally biased region" description="Basic and acidic residues" evidence="1">
    <location>
        <begin position="1"/>
        <end position="12"/>
    </location>
</feature>
<feature type="compositionally biased region" description="Polar residues" evidence="1">
    <location>
        <begin position="13"/>
        <end position="23"/>
    </location>
</feature>
<evidence type="ECO:0000313" key="3">
    <source>
        <dbReference type="EMBL" id="QHU27425.1"/>
    </source>
</evidence>
<evidence type="ECO:0000256" key="2">
    <source>
        <dbReference type="SAM" id="Phobius"/>
    </source>
</evidence>
<sequence>MSGNIKKNETKTSSDSPATSLAAISNRAKKPSATKETDIEKYIEKQIEIKLNSLLETLPDKIPKDLQIKPIYNLTIKELYKNTLQSLIDIITDIVDVYSKKDYVNNNNYMYILLNIFTKNDRKIYVGIMLVILSFIVYFVDGVSV</sequence>
<keyword evidence="2" id="KW-1133">Transmembrane helix</keyword>
<protein>
    <submittedName>
        <fullName evidence="3">Uncharacterized protein</fullName>
    </submittedName>
</protein>
<evidence type="ECO:0000256" key="1">
    <source>
        <dbReference type="SAM" id="MobiDB-lite"/>
    </source>
</evidence>
<reference evidence="3" key="1">
    <citation type="journal article" date="2020" name="Nature">
        <title>Giant virus diversity and host interactions through global metagenomics.</title>
        <authorList>
            <person name="Schulz F."/>
            <person name="Roux S."/>
            <person name="Paez-Espino D."/>
            <person name="Jungbluth S."/>
            <person name="Walsh D.A."/>
            <person name="Denef V.J."/>
            <person name="McMahon K.D."/>
            <person name="Konstantinidis K.T."/>
            <person name="Eloe-Fadrosh E.A."/>
            <person name="Kyrpides N.C."/>
            <person name="Woyke T."/>
        </authorList>
    </citation>
    <scope>NUCLEOTIDE SEQUENCE</scope>
    <source>
        <strain evidence="3">GVMAG-M-3300027763-16</strain>
    </source>
</reference>
<keyword evidence="2" id="KW-0472">Membrane</keyword>
<keyword evidence="2" id="KW-0812">Transmembrane</keyword>